<keyword evidence="1" id="KW-0378">Hydrolase</keyword>
<keyword evidence="2" id="KW-0119">Carbohydrate metabolism</keyword>
<feature type="compositionally biased region" description="Polar residues" evidence="5">
    <location>
        <begin position="238"/>
        <end position="249"/>
    </location>
</feature>
<evidence type="ECO:0000259" key="7">
    <source>
        <dbReference type="PROSITE" id="PS50853"/>
    </source>
</evidence>
<keyword evidence="10" id="KW-1185">Reference proteome</keyword>
<name>A0ABQ4FYU2_9ACTN</name>
<dbReference type="InterPro" id="IPR003961">
    <property type="entry name" value="FN3_dom"/>
</dbReference>
<keyword evidence="6" id="KW-0732">Signal</keyword>
<feature type="domain" description="CBM2" evidence="8">
    <location>
        <begin position="274"/>
        <end position="384"/>
    </location>
</feature>
<feature type="signal peptide" evidence="6">
    <location>
        <begin position="1"/>
        <end position="29"/>
    </location>
</feature>
<proteinExistence type="predicted"/>
<dbReference type="InterPro" id="IPR006311">
    <property type="entry name" value="TAT_signal"/>
</dbReference>
<accession>A0ABQ4FYU2</accession>
<evidence type="ECO:0000256" key="3">
    <source>
        <dbReference type="ARBA" id="ARBA00023295"/>
    </source>
</evidence>
<dbReference type="InterPro" id="IPR018366">
    <property type="entry name" value="CBM2_CS"/>
</dbReference>
<dbReference type="Pfam" id="PF00553">
    <property type="entry name" value="CBM_2"/>
    <property type="match status" value="1"/>
</dbReference>
<organism evidence="9 10">
    <name type="scientific">Microbispora corallina</name>
    <dbReference type="NCBI Taxonomy" id="83302"/>
    <lineage>
        <taxon>Bacteria</taxon>
        <taxon>Bacillati</taxon>
        <taxon>Actinomycetota</taxon>
        <taxon>Actinomycetes</taxon>
        <taxon>Streptosporangiales</taxon>
        <taxon>Streptosporangiaceae</taxon>
        <taxon>Microbispora</taxon>
    </lineage>
</organism>
<evidence type="ECO:0000256" key="6">
    <source>
        <dbReference type="SAM" id="SignalP"/>
    </source>
</evidence>
<dbReference type="SUPFAM" id="SSF49265">
    <property type="entry name" value="Fibronectin type III"/>
    <property type="match status" value="1"/>
</dbReference>
<dbReference type="InterPro" id="IPR013783">
    <property type="entry name" value="Ig-like_fold"/>
</dbReference>
<dbReference type="InterPro" id="IPR008965">
    <property type="entry name" value="CBM2/CBM3_carb-bd_dom_sf"/>
</dbReference>
<evidence type="ECO:0000256" key="5">
    <source>
        <dbReference type="SAM" id="MobiDB-lite"/>
    </source>
</evidence>
<evidence type="ECO:0000259" key="8">
    <source>
        <dbReference type="PROSITE" id="PS51173"/>
    </source>
</evidence>
<evidence type="ECO:0000313" key="10">
    <source>
        <dbReference type="Proteomes" id="UP000603904"/>
    </source>
</evidence>
<protein>
    <submittedName>
        <fullName evidence="9">Uncharacterized protein</fullName>
    </submittedName>
</protein>
<evidence type="ECO:0000313" key="9">
    <source>
        <dbReference type="EMBL" id="GIH39965.1"/>
    </source>
</evidence>
<sequence>MPVHRPRKAAVRGGLLLAACAAAATAALAGASLTPAAGAARTPVAAVTADTTPPSTPGGLTSRYVQTDGAAGLAWKPSTDDVGVTGYEVYAWTHGQTNNDFSRVNASITTSADEVTAVVSGLIHGRNYLFSVVAVDAAGNRSLASLLVRANATAYPPIPSPTPTMPVQTPTALRFDPYPGEPTTGFLSWNSSGNPAGTYFEVFRRSSTGWDHVDSTSLPRTMVSTGSEPTYAFQVVSRGTSEDLSNPSEPLTVPGVPASPPPSSPPPSSPPPSSPPPSSGCAVTYTAWSWQSGFTTDVLVTNTGGTAIDGWRLEFAFPLSTQHVTSGWSATWAQSGTGVSATNLSWNATLKPGASVRIGFNGTHSGSNPSPTAFTLNGRACTTG</sequence>
<dbReference type="InterPro" id="IPR012291">
    <property type="entry name" value="CBM2_carb-bd_dom_sf"/>
</dbReference>
<gene>
    <name evidence="9" type="ORF">Mco01_29650</name>
</gene>
<dbReference type="Gene3D" id="2.60.40.290">
    <property type="match status" value="1"/>
</dbReference>
<feature type="domain" description="Fibronectin type-III" evidence="7">
    <location>
        <begin position="56"/>
        <end position="157"/>
    </location>
</feature>
<dbReference type="SUPFAM" id="SSF49384">
    <property type="entry name" value="Carbohydrate-binding domain"/>
    <property type="match status" value="1"/>
</dbReference>
<dbReference type="Proteomes" id="UP000603904">
    <property type="component" value="Unassembled WGS sequence"/>
</dbReference>
<feature type="compositionally biased region" description="Pro residues" evidence="5">
    <location>
        <begin position="257"/>
        <end position="278"/>
    </location>
</feature>
<dbReference type="SMART" id="SM00060">
    <property type="entry name" value="FN3"/>
    <property type="match status" value="1"/>
</dbReference>
<dbReference type="InterPro" id="IPR036116">
    <property type="entry name" value="FN3_sf"/>
</dbReference>
<feature type="region of interest" description="Disordered" evidence="5">
    <location>
        <begin position="238"/>
        <end position="280"/>
    </location>
</feature>
<dbReference type="PROSITE" id="PS51173">
    <property type="entry name" value="CBM2"/>
    <property type="match status" value="1"/>
</dbReference>
<dbReference type="PROSITE" id="PS00561">
    <property type="entry name" value="CBM2_A"/>
    <property type="match status" value="1"/>
</dbReference>
<reference evidence="9 10" key="1">
    <citation type="submission" date="2021-01" db="EMBL/GenBank/DDBJ databases">
        <title>Whole genome shotgun sequence of Microbispora corallina NBRC 16416.</title>
        <authorList>
            <person name="Komaki H."/>
            <person name="Tamura T."/>
        </authorList>
    </citation>
    <scope>NUCLEOTIDE SEQUENCE [LARGE SCALE GENOMIC DNA]</scope>
    <source>
        <strain evidence="9 10">NBRC 16416</strain>
    </source>
</reference>
<evidence type="ECO:0000256" key="2">
    <source>
        <dbReference type="ARBA" id="ARBA00023277"/>
    </source>
</evidence>
<dbReference type="RefSeq" id="WP_204057438.1">
    <property type="nucleotide sequence ID" value="NZ_BAAAGP010000011.1"/>
</dbReference>
<dbReference type="Gene3D" id="2.60.40.10">
    <property type="entry name" value="Immunoglobulins"/>
    <property type="match status" value="1"/>
</dbReference>
<feature type="chain" id="PRO_5045237205" evidence="6">
    <location>
        <begin position="30"/>
        <end position="384"/>
    </location>
</feature>
<comment type="caution">
    <text evidence="9">The sequence shown here is derived from an EMBL/GenBank/DDBJ whole genome shotgun (WGS) entry which is preliminary data.</text>
</comment>
<evidence type="ECO:0000256" key="1">
    <source>
        <dbReference type="ARBA" id="ARBA00022801"/>
    </source>
</evidence>
<dbReference type="EMBL" id="BOOC01000011">
    <property type="protein sequence ID" value="GIH39965.1"/>
    <property type="molecule type" value="Genomic_DNA"/>
</dbReference>
<dbReference type="CDD" id="cd00063">
    <property type="entry name" value="FN3"/>
    <property type="match status" value="1"/>
</dbReference>
<dbReference type="InterPro" id="IPR001919">
    <property type="entry name" value="CBD2"/>
</dbReference>
<evidence type="ECO:0000256" key="4">
    <source>
        <dbReference type="ARBA" id="ARBA00023326"/>
    </source>
</evidence>
<dbReference type="PROSITE" id="PS51318">
    <property type="entry name" value="TAT"/>
    <property type="match status" value="1"/>
</dbReference>
<keyword evidence="3" id="KW-0326">Glycosidase</keyword>
<dbReference type="SMART" id="SM00637">
    <property type="entry name" value="CBD_II"/>
    <property type="match status" value="1"/>
</dbReference>
<dbReference type="PROSITE" id="PS50853">
    <property type="entry name" value="FN3"/>
    <property type="match status" value="1"/>
</dbReference>
<dbReference type="Pfam" id="PF00041">
    <property type="entry name" value="fn3"/>
    <property type="match status" value="1"/>
</dbReference>
<keyword evidence="4" id="KW-0624">Polysaccharide degradation</keyword>